<feature type="compositionally biased region" description="Basic residues" evidence="1">
    <location>
        <begin position="248"/>
        <end position="261"/>
    </location>
</feature>
<keyword evidence="3" id="KW-1185">Reference proteome</keyword>
<organism evidence="2 3">
    <name type="scientific">Schizophyllum amplum</name>
    <dbReference type="NCBI Taxonomy" id="97359"/>
    <lineage>
        <taxon>Eukaryota</taxon>
        <taxon>Fungi</taxon>
        <taxon>Dikarya</taxon>
        <taxon>Basidiomycota</taxon>
        <taxon>Agaricomycotina</taxon>
        <taxon>Agaricomycetes</taxon>
        <taxon>Agaricomycetidae</taxon>
        <taxon>Agaricales</taxon>
        <taxon>Schizophyllaceae</taxon>
        <taxon>Schizophyllum</taxon>
    </lineage>
</organism>
<dbReference type="AlphaFoldDB" id="A0A550D0B0"/>
<feature type="compositionally biased region" description="Low complexity" evidence="1">
    <location>
        <begin position="1"/>
        <end position="11"/>
    </location>
</feature>
<protein>
    <submittedName>
        <fullName evidence="2">Uncharacterized protein</fullName>
    </submittedName>
</protein>
<feature type="compositionally biased region" description="Basic and acidic residues" evidence="1">
    <location>
        <begin position="528"/>
        <end position="537"/>
    </location>
</feature>
<dbReference type="Proteomes" id="UP000320762">
    <property type="component" value="Unassembled WGS sequence"/>
</dbReference>
<reference evidence="2 3" key="1">
    <citation type="journal article" date="2019" name="New Phytol.">
        <title>Comparative genomics reveals unique wood-decay strategies and fruiting body development in the Schizophyllaceae.</title>
        <authorList>
            <person name="Almasi E."/>
            <person name="Sahu N."/>
            <person name="Krizsan K."/>
            <person name="Balint B."/>
            <person name="Kovacs G.M."/>
            <person name="Kiss B."/>
            <person name="Cseklye J."/>
            <person name="Drula E."/>
            <person name="Henrissat B."/>
            <person name="Nagy I."/>
            <person name="Chovatia M."/>
            <person name="Adam C."/>
            <person name="LaButti K."/>
            <person name="Lipzen A."/>
            <person name="Riley R."/>
            <person name="Grigoriev I.V."/>
            <person name="Nagy L.G."/>
        </authorList>
    </citation>
    <scope>NUCLEOTIDE SEQUENCE [LARGE SCALE GENOMIC DNA]</scope>
    <source>
        <strain evidence="2 3">NL-1724</strain>
    </source>
</reference>
<dbReference type="STRING" id="97359.A0A550D0B0"/>
<dbReference type="OrthoDB" id="420046at2759"/>
<feature type="region of interest" description="Disordered" evidence="1">
    <location>
        <begin position="604"/>
        <end position="630"/>
    </location>
</feature>
<proteinExistence type="predicted"/>
<feature type="region of interest" description="Disordered" evidence="1">
    <location>
        <begin position="1"/>
        <end position="41"/>
    </location>
</feature>
<feature type="region of interest" description="Disordered" evidence="1">
    <location>
        <begin position="248"/>
        <end position="269"/>
    </location>
</feature>
<feature type="compositionally biased region" description="Basic and acidic residues" evidence="1">
    <location>
        <begin position="620"/>
        <end position="630"/>
    </location>
</feature>
<evidence type="ECO:0000313" key="2">
    <source>
        <dbReference type="EMBL" id="TRM70472.1"/>
    </source>
</evidence>
<comment type="caution">
    <text evidence="2">The sequence shown here is derived from an EMBL/GenBank/DDBJ whole genome shotgun (WGS) entry which is preliminary data.</text>
</comment>
<name>A0A550D0B0_9AGAR</name>
<feature type="compositionally biased region" description="Basic residues" evidence="1">
    <location>
        <begin position="22"/>
        <end position="34"/>
    </location>
</feature>
<feature type="compositionally biased region" description="Low complexity" evidence="1">
    <location>
        <begin position="544"/>
        <end position="565"/>
    </location>
</feature>
<gene>
    <name evidence="2" type="ORF">BD626DRAFT_533718</name>
</gene>
<sequence length="672" mass="73577">MSAPEDPLVDPVNPPPPQSANAKKKKKKSKKKAKPAAPEAAPPVLCISRNKHWKYISSYHGPWLQLPVELLDSLVQLNTDPPPLPSSKPAPRLWIRVSRKLGAVLLRALVVRARSPPPAKCATMSAMRIHRLRALAVQKLAQAYRMDEIASSVVVMQGGTVFDDIAERVLRHDPNDSDARYVHFFHEKIPSRQLAESTSTRVLDELIAAQPNHLEYFRTRGIVRCFRDEYPEAVRDFTHAIKESRAQRKHHMAVVPKKKRNGQAPPEGTAVPLPIAPLEPQALFLRGAAHLSHALHSPYDDIRLSNLPAHAHLGGIESGNPLGLLGARTAAKFIAYRDALQEVREQVEMLARKCVRDMERFLAYFASIEGECTCGASTPTSPSSPTHTMTSYPDCLNSPPPLSASSSTSTYDFEQALLSRRDHPHTYTYTTYHPLTTEAHFTVLLALLLLGAFDALRERYELAMKIVEGVSLTEEGDVQDEGVGLGGSGLEGYPVFLPPRSLAKAEWVECMNRLGAIVDPPPGASKGKTAEHKRSFAEEDYDLPSSSSSRSSTPSSSFYSPALSSSSSMTLPVAHGIPLRPDAPRALEALRGVVYSTHSVNEFLSTPPPASPRAPSGKAKGKEDVAARTRDVMRERAKVKDMSKSLNIPLFGPRVDVVLAWVDAMGLAELGI</sequence>
<evidence type="ECO:0000256" key="1">
    <source>
        <dbReference type="SAM" id="MobiDB-lite"/>
    </source>
</evidence>
<dbReference type="EMBL" id="VDMD01000001">
    <property type="protein sequence ID" value="TRM70472.1"/>
    <property type="molecule type" value="Genomic_DNA"/>
</dbReference>
<feature type="region of interest" description="Disordered" evidence="1">
    <location>
        <begin position="518"/>
        <end position="565"/>
    </location>
</feature>
<evidence type="ECO:0000313" key="3">
    <source>
        <dbReference type="Proteomes" id="UP000320762"/>
    </source>
</evidence>
<accession>A0A550D0B0</accession>